<evidence type="ECO:0000256" key="1">
    <source>
        <dbReference type="ARBA" id="ARBA00022679"/>
    </source>
</evidence>
<keyword evidence="3" id="KW-0479">Metal-binding</keyword>
<dbReference type="SUPFAM" id="SSF52467">
    <property type="entry name" value="DHS-like NAD/FAD-binding domain"/>
    <property type="match status" value="1"/>
</dbReference>
<evidence type="ECO:0000256" key="2">
    <source>
        <dbReference type="ARBA" id="ARBA00023027"/>
    </source>
</evidence>
<dbReference type="Gene3D" id="3.30.1600.10">
    <property type="entry name" value="SIR2/SIRT2 'Small Domain"/>
    <property type="match status" value="1"/>
</dbReference>
<dbReference type="GO" id="GO:0070403">
    <property type="term" value="F:NAD+ binding"/>
    <property type="evidence" value="ECO:0007669"/>
    <property type="project" value="InterPro"/>
</dbReference>
<feature type="compositionally biased region" description="Gly residues" evidence="4">
    <location>
        <begin position="199"/>
        <end position="211"/>
    </location>
</feature>
<accession>A0AAD4MH47</accession>
<feature type="compositionally biased region" description="Basic and acidic residues" evidence="4">
    <location>
        <begin position="646"/>
        <end position="656"/>
    </location>
</feature>
<feature type="region of interest" description="Disordered" evidence="4">
    <location>
        <begin position="199"/>
        <end position="234"/>
    </location>
</feature>
<sequence>MSANLAANPAAYARARRLRHAPPQALRAHRRGLQHRIGHSRLPRRRWRMETSVAGHLPGLHGEESTRKRYWARSLIGWPTMNVDGLHEAAGSRGAIDLHGRIDTVRCMGCERRTPRAELQLELRRRNPRWAELEARAAPDGDADLDGRDFSDFDVPACPHCGGLLKPDVVFFGESVPKERVTAAFAALEEADAVLVAGGRRGGQAGGGGQPGAHPGRSASFAEGRAPGRRGADGAGAGIRLASARCLEQRADEGIHCGGVGARQPQLGVDLRVREIFRRHLGTAACRRDARRELPRLSAGAVAALGRAHQQHRRRAGSQCVGGRHAAPEGRIGAEHAVVEGHVTALHQFGCIERCAVECHGAEPGAGALLAGNGRRCADQRREMRAGRVAHEHDAPGITAPRRSVRLRGGDGACDVLRLLHHVDLRHEAVAHRDQDEALLAHPVLDFPVDHRCGRLVAEHPGTAVDHHEHRGTLLHLRRQVDIHALARIGAVGLVGQQAHVRLCDRRTGRLRRRRQESRHAQPGCADPQQTSHDRAPEVGAQVRPFVECDAQRVVREQRRGQAIAQPHVASFLCEGAEHPVEHDQHAAVVAVEVFRVRRMVHLVVRWRVQHPFERPQARHPRCVQPELVEQVGGEGCHHRQRRKAQPHERREEQRGAGELACPAKAQCGGQREFVGRVVHRVRGPEPAHPVRRAVIPVVAELLPHEEQCEGRRRRQRNGVDPVRMRPGQHRRGNRQAQRVDRSPAHRVGERGAIGAPVVGLRRTKLWTRPSSVAAASTKTSRPVSQMPMAGPIESRITSKDMVLFLPCAGLLGHGVGLYLLHRHAARPGSVDGVEIAVDPRHPAAGFVTARCASARRGLHRVSGRRRRTMPSRVPEGGRGMSSWPFSPASTAGDDRAGRAVAGGAVRQAAAAAVAGAALHAVAGDGAGGRGAAALGHVARCVAARAATAFHAAACAGCCKAAAVAGRAVGVDGSRACACGVASVGPAYRSHVGGGGAARRVGPHHMPAGRIRIGGRAGCQHGAGQHGEGGQGKNALHVRDSLRCRLRTARGRCGDCGREM</sequence>
<reference evidence="6" key="1">
    <citation type="submission" date="2022-01" db="EMBL/GenBank/DDBJ databases">
        <title>Genome Sequence Resource for Two Populations of Ditylenchus destructor, the Migratory Endoparasitic Phytonematode.</title>
        <authorList>
            <person name="Zhang H."/>
            <person name="Lin R."/>
            <person name="Xie B."/>
        </authorList>
    </citation>
    <scope>NUCLEOTIDE SEQUENCE</scope>
    <source>
        <strain evidence="6">BazhouSP</strain>
    </source>
</reference>
<name>A0AAD4MH47_9BILA</name>
<keyword evidence="3" id="KW-0862">Zinc</keyword>
<keyword evidence="1" id="KW-0808">Transferase</keyword>
<evidence type="ECO:0000313" key="7">
    <source>
        <dbReference type="Proteomes" id="UP001201812"/>
    </source>
</evidence>
<protein>
    <submittedName>
        <fullName evidence="6">Sir2 family domain-containing protein</fullName>
    </submittedName>
</protein>
<evidence type="ECO:0000259" key="5">
    <source>
        <dbReference type="PROSITE" id="PS50305"/>
    </source>
</evidence>
<evidence type="ECO:0000313" key="6">
    <source>
        <dbReference type="EMBL" id="KAI1692846.1"/>
    </source>
</evidence>
<feature type="region of interest" description="Disordered" evidence="4">
    <location>
        <begin position="708"/>
        <end position="746"/>
    </location>
</feature>
<feature type="binding site" evidence="3">
    <location>
        <position position="161"/>
    </location>
    <ligand>
        <name>Zn(2+)</name>
        <dbReference type="ChEBI" id="CHEBI:29105"/>
    </ligand>
</feature>
<dbReference type="Gene3D" id="3.40.50.1220">
    <property type="entry name" value="TPP-binding domain"/>
    <property type="match status" value="1"/>
</dbReference>
<gene>
    <name evidence="6" type="ORF">DdX_21015</name>
</gene>
<dbReference type="Proteomes" id="UP001201812">
    <property type="component" value="Unassembled WGS sequence"/>
</dbReference>
<dbReference type="InterPro" id="IPR026591">
    <property type="entry name" value="Sirtuin_cat_small_dom_sf"/>
</dbReference>
<feature type="region of interest" description="Disordered" evidence="4">
    <location>
        <begin position="634"/>
        <end position="658"/>
    </location>
</feature>
<evidence type="ECO:0000256" key="4">
    <source>
        <dbReference type="SAM" id="MobiDB-lite"/>
    </source>
</evidence>
<comment type="caution">
    <text evidence="6">The sequence shown here is derived from an EMBL/GenBank/DDBJ whole genome shotgun (WGS) entry which is preliminary data.</text>
</comment>
<feature type="binding site" evidence="3">
    <location>
        <position position="107"/>
    </location>
    <ligand>
        <name>Zn(2+)</name>
        <dbReference type="ChEBI" id="CHEBI:29105"/>
    </ligand>
</feature>
<feature type="compositionally biased region" description="Basic residues" evidence="4">
    <location>
        <begin position="858"/>
        <end position="870"/>
    </location>
</feature>
<dbReference type="PANTHER" id="PTHR11085">
    <property type="entry name" value="NAD-DEPENDENT PROTEIN DEACYLASE SIRTUIN-5, MITOCHONDRIAL-RELATED"/>
    <property type="match status" value="1"/>
</dbReference>
<proteinExistence type="predicted"/>
<feature type="binding site" evidence="3">
    <location>
        <position position="110"/>
    </location>
    <ligand>
        <name>Zn(2+)</name>
        <dbReference type="ChEBI" id="CHEBI:29105"/>
    </ligand>
</feature>
<dbReference type="InterPro" id="IPR050134">
    <property type="entry name" value="NAD-dep_sirtuin_deacylases"/>
</dbReference>
<dbReference type="PANTHER" id="PTHR11085:SF10">
    <property type="entry name" value="NAD-DEPENDENT PROTEIN DEACYLASE SIRTUIN-5, MITOCHONDRIAL-RELATED"/>
    <property type="match status" value="1"/>
</dbReference>
<feature type="compositionally biased region" description="Low complexity" evidence="4">
    <location>
        <begin position="212"/>
        <end position="225"/>
    </location>
</feature>
<keyword evidence="2" id="KW-0520">NAD</keyword>
<dbReference type="GO" id="GO:0017136">
    <property type="term" value="F:histone deacetylase activity, NAD-dependent"/>
    <property type="evidence" value="ECO:0007669"/>
    <property type="project" value="TreeGrafter"/>
</dbReference>
<feature type="active site" description="Proton acceptor" evidence="3">
    <location>
        <position position="99"/>
    </location>
</feature>
<organism evidence="6 7">
    <name type="scientific">Ditylenchus destructor</name>
    <dbReference type="NCBI Taxonomy" id="166010"/>
    <lineage>
        <taxon>Eukaryota</taxon>
        <taxon>Metazoa</taxon>
        <taxon>Ecdysozoa</taxon>
        <taxon>Nematoda</taxon>
        <taxon>Chromadorea</taxon>
        <taxon>Rhabditida</taxon>
        <taxon>Tylenchina</taxon>
        <taxon>Tylenchomorpha</taxon>
        <taxon>Sphaerularioidea</taxon>
        <taxon>Anguinidae</taxon>
        <taxon>Anguininae</taxon>
        <taxon>Ditylenchus</taxon>
    </lineage>
</organism>
<dbReference type="Pfam" id="PF02146">
    <property type="entry name" value="SIR2"/>
    <property type="match status" value="1"/>
</dbReference>
<feature type="binding site" evidence="3">
    <location>
        <position position="158"/>
    </location>
    <ligand>
        <name>Zn(2+)</name>
        <dbReference type="ChEBI" id="CHEBI:29105"/>
    </ligand>
</feature>
<dbReference type="InterPro" id="IPR003000">
    <property type="entry name" value="Sirtuin"/>
</dbReference>
<evidence type="ECO:0000256" key="3">
    <source>
        <dbReference type="PROSITE-ProRule" id="PRU00236"/>
    </source>
</evidence>
<feature type="domain" description="Deacetylase sirtuin-type" evidence="5">
    <location>
        <begin position="1"/>
        <end position="308"/>
    </location>
</feature>
<dbReference type="PROSITE" id="PS50305">
    <property type="entry name" value="SIRTUIN"/>
    <property type="match status" value="1"/>
</dbReference>
<keyword evidence="7" id="KW-1185">Reference proteome</keyword>
<dbReference type="AlphaFoldDB" id="A0AAD4MH47"/>
<dbReference type="GO" id="GO:0046872">
    <property type="term" value="F:metal ion binding"/>
    <property type="evidence" value="ECO:0007669"/>
    <property type="project" value="UniProtKB-KW"/>
</dbReference>
<dbReference type="InterPro" id="IPR029035">
    <property type="entry name" value="DHS-like_NAD/FAD-binding_dom"/>
</dbReference>
<feature type="region of interest" description="Disordered" evidence="4">
    <location>
        <begin position="858"/>
        <end position="892"/>
    </location>
</feature>
<dbReference type="InterPro" id="IPR026590">
    <property type="entry name" value="Ssirtuin_cat_dom"/>
</dbReference>
<feature type="region of interest" description="Disordered" evidence="4">
    <location>
        <begin position="510"/>
        <end position="536"/>
    </location>
</feature>
<dbReference type="EMBL" id="JAKKPZ010000707">
    <property type="protein sequence ID" value="KAI1692846.1"/>
    <property type="molecule type" value="Genomic_DNA"/>
</dbReference>